<organism evidence="1 2">
    <name type="scientific">Candidatus Propionivibrio dominans</name>
    <dbReference type="NCBI Taxonomy" id="2954373"/>
    <lineage>
        <taxon>Bacteria</taxon>
        <taxon>Pseudomonadati</taxon>
        <taxon>Pseudomonadota</taxon>
        <taxon>Betaproteobacteria</taxon>
        <taxon>Rhodocyclales</taxon>
        <taxon>Rhodocyclaceae</taxon>
        <taxon>Propionivibrio</taxon>
    </lineage>
</organism>
<accession>A0A9D7F7W6</accession>
<protein>
    <submittedName>
        <fullName evidence="1">Uncharacterized protein</fullName>
    </submittedName>
</protein>
<evidence type="ECO:0000313" key="2">
    <source>
        <dbReference type="Proteomes" id="UP000886602"/>
    </source>
</evidence>
<proteinExistence type="predicted"/>
<comment type="caution">
    <text evidence="1">The sequence shown here is derived from an EMBL/GenBank/DDBJ whole genome shotgun (WGS) entry which is preliminary data.</text>
</comment>
<evidence type="ECO:0000313" key="1">
    <source>
        <dbReference type="EMBL" id="MBK7423775.1"/>
    </source>
</evidence>
<reference evidence="1" key="1">
    <citation type="submission" date="2020-10" db="EMBL/GenBank/DDBJ databases">
        <title>Connecting structure to function with the recovery of over 1000 high-quality activated sludge metagenome-assembled genomes encoding full-length rRNA genes using long-read sequencing.</title>
        <authorList>
            <person name="Singleton C.M."/>
            <person name="Petriglieri F."/>
            <person name="Kristensen J.M."/>
            <person name="Kirkegaard R.H."/>
            <person name="Michaelsen T.Y."/>
            <person name="Andersen M.H."/>
            <person name="Karst S.M."/>
            <person name="Dueholm M.S."/>
            <person name="Nielsen P.H."/>
            <person name="Albertsen M."/>
        </authorList>
    </citation>
    <scope>NUCLEOTIDE SEQUENCE</scope>
    <source>
        <strain evidence="1">EsbW_18-Q3-R4-48_MAXAC.044</strain>
    </source>
</reference>
<dbReference type="AlphaFoldDB" id="A0A9D7F7W6"/>
<dbReference type="Proteomes" id="UP000886602">
    <property type="component" value="Unassembled WGS sequence"/>
</dbReference>
<gene>
    <name evidence="1" type="ORF">IPJ48_12095</name>
</gene>
<dbReference type="EMBL" id="JADJNC010000018">
    <property type="protein sequence ID" value="MBK7423775.1"/>
    <property type="molecule type" value="Genomic_DNA"/>
</dbReference>
<sequence length="71" mass="7887">MMKIIAFMARGHPVDEGEAVREILAYPGEPVEPPRIAPAHGPPLWEAAGQDGDNLLIQPLPEYPFDQRIAW</sequence>
<name>A0A9D7F7W6_9RHOO</name>